<dbReference type="AlphaFoldDB" id="A0A5K7YMK2"/>
<dbReference type="EMBL" id="AP021874">
    <property type="protein sequence ID" value="BBO68101.1"/>
    <property type="molecule type" value="Genomic_DNA"/>
</dbReference>
<dbReference type="Pfam" id="PF07238">
    <property type="entry name" value="PilZ"/>
    <property type="match status" value="1"/>
</dbReference>
<dbReference type="GO" id="GO:0035438">
    <property type="term" value="F:cyclic-di-GMP binding"/>
    <property type="evidence" value="ECO:0007669"/>
    <property type="project" value="InterPro"/>
</dbReference>
<gene>
    <name evidence="2" type="ORF">DSCA_20310</name>
</gene>
<evidence type="ECO:0000259" key="1">
    <source>
        <dbReference type="Pfam" id="PF07238"/>
    </source>
</evidence>
<proteinExistence type="predicted"/>
<evidence type="ECO:0000313" key="3">
    <source>
        <dbReference type="Proteomes" id="UP000427906"/>
    </source>
</evidence>
<name>A0A5K7YMK2_9BACT</name>
<accession>A0A5K7YMK2</accession>
<protein>
    <recommendedName>
        <fullName evidence="1">PilZ domain-containing protein</fullName>
    </recommendedName>
</protein>
<keyword evidence="3" id="KW-1185">Reference proteome</keyword>
<dbReference type="RefSeq" id="WP_155316297.1">
    <property type="nucleotide sequence ID" value="NZ_AP021874.1"/>
</dbReference>
<sequence>MNTVAHRRQYPRYSAVFSTKYTVKEGKFRDLIRNVGAGGVFITTRRKIHQGRSINIQFPIFAFGRRLSLMGTVVRCDEDGFAVMFNEAIEMKIFKEGQFPANVDEGNRSTIKIDKNSISS</sequence>
<dbReference type="OrthoDB" id="5420957at2"/>
<feature type="domain" description="PilZ" evidence="1">
    <location>
        <begin position="7"/>
        <end position="87"/>
    </location>
</feature>
<dbReference type="KEGG" id="dalk:DSCA_20310"/>
<dbReference type="Proteomes" id="UP000427906">
    <property type="component" value="Chromosome"/>
</dbReference>
<dbReference type="Gene3D" id="2.40.10.220">
    <property type="entry name" value="predicted glycosyltransferase like domains"/>
    <property type="match status" value="1"/>
</dbReference>
<dbReference type="InterPro" id="IPR009875">
    <property type="entry name" value="PilZ_domain"/>
</dbReference>
<reference evidence="2 3" key="1">
    <citation type="submission" date="2019-11" db="EMBL/GenBank/DDBJ databases">
        <title>Comparative genomics of hydrocarbon-degrading Desulfosarcina strains.</title>
        <authorList>
            <person name="Watanabe M."/>
            <person name="Kojima H."/>
            <person name="Fukui M."/>
        </authorList>
    </citation>
    <scope>NUCLEOTIDE SEQUENCE [LARGE SCALE GENOMIC DNA]</scope>
    <source>
        <strain evidence="2 3">PL12</strain>
    </source>
</reference>
<dbReference type="SUPFAM" id="SSF141371">
    <property type="entry name" value="PilZ domain-like"/>
    <property type="match status" value="1"/>
</dbReference>
<evidence type="ECO:0000313" key="2">
    <source>
        <dbReference type="EMBL" id="BBO68101.1"/>
    </source>
</evidence>
<organism evidence="2 3">
    <name type="scientific">Desulfosarcina alkanivorans</name>
    <dbReference type="NCBI Taxonomy" id="571177"/>
    <lineage>
        <taxon>Bacteria</taxon>
        <taxon>Pseudomonadati</taxon>
        <taxon>Thermodesulfobacteriota</taxon>
        <taxon>Desulfobacteria</taxon>
        <taxon>Desulfobacterales</taxon>
        <taxon>Desulfosarcinaceae</taxon>
        <taxon>Desulfosarcina</taxon>
    </lineage>
</organism>